<organism evidence="1">
    <name type="scientific">marine sediment metagenome</name>
    <dbReference type="NCBI Taxonomy" id="412755"/>
    <lineage>
        <taxon>unclassified sequences</taxon>
        <taxon>metagenomes</taxon>
        <taxon>ecological metagenomes</taxon>
    </lineage>
</organism>
<reference evidence="1" key="1">
    <citation type="journal article" date="2014" name="Front. Microbiol.">
        <title>High frequency of phylogenetically diverse reductive dehalogenase-homologous genes in deep subseafloor sedimentary metagenomes.</title>
        <authorList>
            <person name="Kawai M."/>
            <person name="Futagami T."/>
            <person name="Toyoda A."/>
            <person name="Takaki Y."/>
            <person name="Nishi S."/>
            <person name="Hori S."/>
            <person name="Arai W."/>
            <person name="Tsubouchi T."/>
            <person name="Morono Y."/>
            <person name="Uchiyama I."/>
            <person name="Ito T."/>
            <person name="Fujiyama A."/>
            <person name="Inagaki F."/>
            <person name="Takami H."/>
        </authorList>
    </citation>
    <scope>NUCLEOTIDE SEQUENCE</scope>
    <source>
        <strain evidence="1">Expedition CK06-06</strain>
    </source>
</reference>
<dbReference type="Gene3D" id="3.40.50.150">
    <property type="entry name" value="Vaccinia Virus protein VP39"/>
    <property type="match status" value="1"/>
</dbReference>
<dbReference type="EMBL" id="BARS01009285">
    <property type="protein sequence ID" value="GAF72494.1"/>
    <property type="molecule type" value="Genomic_DNA"/>
</dbReference>
<protein>
    <submittedName>
        <fullName evidence="1">Uncharacterized protein</fullName>
    </submittedName>
</protein>
<proteinExistence type="predicted"/>
<name>X0RUJ8_9ZZZZ</name>
<feature type="non-terminal residue" evidence="1">
    <location>
        <position position="99"/>
    </location>
</feature>
<dbReference type="InterPro" id="IPR029063">
    <property type="entry name" value="SAM-dependent_MTases_sf"/>
</dbReference>
<sequence length="99" mass="11034">MPGTDFKFDESIICPDDPTATPARIKQYHGYYRVKYNICKAAEPKAMAEIGVRAGYSAWAFLQAAPKARFYGIDANNGKHGGKGGENGCFWEWAKKILR</sequence>
<dbReference type="AlphaFoldDB" id="X0RUJ8"/>
<gene>
    <name evidence="1" type="ORF">S01H1_17494</name>
</gene>
<accession>X0RUJ8</accession>
<comment type="caution">
    <text evidence="1">The sequence shown here is derived from an EMBL/GenBank/DDBJ whole genome shotgun (WGS) entry which is preliminary data.</text>
</comment>
<evidence type="ECO:0000313" key="1">
    <source>
        <dbReference type="EMBL" id="GAF72494.1"/>
    </source>
</evidence>
<dbReference type="SUPFAM" id="SSF53335">
    <property type="entry name" value="S-adenosyl-L-methionine-dependent methyltransferases"/>
    <property type="match status" value="1"/>
</dbReference>